<dbReference type="Proteomes" id="UP000642809">
    <property type="component" value="Unassembled WGS sequence"/>
</dbReference>
<comment type="caution">
    <text evidence="2">The sequence shown here is derived from an EMBL/GenBank/DDBJ whole genome shotgun (WGS) entry which is preliminary data.</text>
</comment>
<keyword evidence="3" id="KW-1185">Reference proteome</keyword>
<accession>A0A8J3G656</accession>
<proteinExistence type="predicted"/>
<sequence>MQQIIQLKAFMKFQTLKLFVLVLLLSTVQSFAQTSFSVWRDLSEVTYKIGQDEFGELYIPVFGSKIKNLEGKVVEADGFIIPFEGMFKPEHIILSSLPLAECFFCGSGGPETVMEVMLKNPIKYTSKKVRVKGKLTLNDKDPEKLMYILVDAELLSN</sequence>
<evidence type="ECO:0000256" key="1">
    <source>
        <dbReference type="SAM" id="SignalP"/>
    </source>
</evidence>
<dbReference type="EMBL" id="BMYF01000015">
    <property type="protein sequence ID" value="GHB42862.1"/>
    <property type="molecule type" value="Genomic_DNA"/>
</dbReference>
<protein>
    <recommendedName>
        <fullName evidence="4">DUF3299 domain-containing protein</fullName>
    </recommendedName>
</protein>
<evidence type="ECO:0000313" key="2">
    <source>
        <dbReference type="EMBL" id="GHB42862.1"/>
    </source>
</evidence>
<gene>
    <name evidence="2" type="ORF">GCM10008106_24910</name>
</gene>
<organism evidence="2 3">
    <name type="scientific">Mongoliitalea lutea</name>
    <dbReference type="NCBI Taxonomy" id="849756"/>
    <lineage>
        <taxon>Bacteria</taxon>
        <taxon>Pseudomonadati</taxon>
        <taxon>Bacteroidota</taxon>
        <taxon>Cytophagia</taxon>
        <taxon>Cytophagales</taxon>
        <taxon>Cyclobacteriaceae</taxon>
        <taxon>Mongoliitalea</taxon>
    </lineage>
</organism>
<dbReference type="AlphaFoldDB" id="A0A8J3G656"/>
<reference evidence="2" key="2">
    <citation type="submission" date="2020-09" db="EMBL/GenBank/DDBJ databases">
        <authorList>
            <person name="Sun Q."/>
            <person name="Kim S."/>
        </authorList>
    </citation>
    <scope>NUCLEOTIDE SEQUENCE</scope>
    <source>
        <strain evidence="2">KCTC 23224</strain>
    </source>
</reference>
<reference evidence="2" key="1">
    <citation type="journal article" date="2014" name="Int. J. Syst. Evol. Microbiol.">
        <title>Complete genome sequence of Corynebacterium casei LMG S-19264T (=DSM 44701T), isolated from a smear-ripened cheese.</title>
        <authorList>
            <consortium name="US DOE Joint Genome Institute (JGI-PGF)"/>
            <person name="Walter F."/>
            <person name="Albersmeier A."/>
            <person name="Kalinowski J."/>
            <person name="Ruckert C."/>
        </authorList>
    </citation>
    <scope>NUCLEOTIDE SEQUENCE</scope>
    <source>
        <strain evidence="2">KCTC 23224</strain>
    </source>
</reference>
<feature type="signal peptide" evidence="1">
    <location>
        <begin position="1"/>
        <end position="32"/>
    </location>
</feature>
<evidence type="ECO:0008006" key="4">
    <source>
        <dbReference type="Google" id="ProtNLM"/>
    </source>
</evidence>
<name>A0A8J3G656_9BACT</name>
<dbReference type="Gene3D" id="2.40.50.870">
    <property type="entry name" value="Protein of unknown function (DUF3299)"/>
    <property type="match status" value="1"/>
</dbReference>
<evidence type="ECO:0000313" key="3">
    <source>
        <dbReference type="Proteomes" id="UP000642809"/>
    </source>
</evidence>
<keyword evidence="1" id="KW-0732">Signal</keyword>
<feature type="chain" id="PRO_5035265468" description="DUF3299 domain-containing protein" evidence="1">
    <location>
        <begin position="33"/>
        <end position="157"/>
    </location>
</feature>